<dbReference type="Pfam" id="PF00109">
    <property type="entry name" value="ketoacyl-synt"/>
    <property type="match status" value="1"/>
</dbReference>
<dbReference type="InterPro" id="IPR016039">
    <property type="entry name" value="Thiolase-like"/>
</dbReference>
<evidence type="ECO:0000313" key="7">
    <source>
        <dbReference type="EMBL" id="NDL26077.1"/>
    </source>
</evidence>
<dbReference type="Gene3D" id="3.30.559.30">
    <property type="entry name" value="Nonribosomal peptide synthetase, condensation domain"/>
    <property type="match status" value="1"/>
</dbReference>
<dbReference type="Gene3D" id="3.30.559.10">
    <property type="entry name" value="Chloramphenicol acetyltransferase-like domain"/>
    <property type="match status" value="1"/>
</dbReference>
<dbReference type="CDD" id="cd00833">
    <property type="entry name" value="PKS"/>
    <property type="match status" value="1"/>
</dbReference>
<comment type="caution">
    <text evidence="7">The sequence shown here is derived from an EMBL/GenBank/DDBJ whole genome shotgun (WGS) entry which is preliminary data.</text>
</comment>
<dbReference type="InterPro" id="IPR023213">
    <property type="entry name" value="CAT-like_dom_sf"/>
</dbReference>
<dbReference type="InterPro" id="IPR014031">
    <property type="entry name" value="Ketoacyl_synth_C"/>
</dbReference>
<protein>
    <recommendedName>
        <fullName evidence="9">Polyketide synthase</fullName>
    </recommendedName>
</protein>
<dbReference type="PROSITE" id="PS50075">
    <property type="entry name" value="CARRIER"/>
    <property type="match status" value="1"/>
</dbReference>
<dbReference type="EMBL" id="WSFE01000018">
    <property type="protein sequence ID" value="NDL26077.1"/>
    <property type="molecule type" value="Genomic_DNA"/>
</dbReference>
<keyword evidence="3" id="KW-0597">Phosphoprotein</keyword>
<dbReference type="InterPro" id="IPR020841">
    <property type="entry name" value="PKS_Beta-ketoAc_synthase_dom"/>
</dbReference>
<name>A0ABX0AZ02_9GAMM</name>
<sequence>MMEHKIAVTGMSGLFPEARDYNEFWDNLCSGRVSYHAYTDEEGHVRSKGRCPDPETFDAHRYRLSEKEAMVMDPQIRKFIELIDSALIDGDHLDRGALGTVAVIATQGSNHTYHDQLQINVTKGLTEPPNDLLLNLNKGTDFMATRAAHIFNFQGPCFNLQSACSSSLTAIVEACWMLQTKRCDTVICGGVHISYPLEVGYKYEPGSIYSKTGVCRPFDNHADGTVSADGGGVVILRRLQDAENNGDNIHAVISNALSNNDGSKKTSYAAPSVNGQHQLLAQVYRSSKINPRNLQFIECHATGTIVGDPLEVQAISQLMDSYGVDHALSPVVIGSVKGNIGHLFWASGIASMIKSVLSLKQGIYPGTSNLTQLNELLSDTVQHNLLYTADNVPLDPDKPAIAAISSMGVGGTNAHLVIEGYNTGHPMKPKKADNKGAQNSIYSFFTQTKSPDDSSHVSNQVKEKDSIQQNVLTKASLLPYILSFYKQVLGESEVSPDSDYFDLYGDSVTAVELIALFKSELGIEVTSKSIYDYSTPEALASAIVTAQSSKTGQEADSQQANNRTRQDGLLSPYQQRFYLLEKLQRSEASQYNVPLCFEIPKGFPTERFTQTLHEILTQLPQFSQQYKITREGLTLATRRAQLIEMTAVELTLESSLEASLKAAFEQRFDLESGALCRVTTLTHNGQTFLTLNFHHIAIDGMGLHNLLNALSAVSEGSSALNRIYIPQQADPEISDSSRSFWRDTLSHVPRTVLSSGSKISAGSKGLAPGLLVSQLSSDLVVRVQNVARSHRVTPFVVYYALFNSTLANFLDTSVVCTGTTLANRTESDREAIDCRINNIPVVVNCGTGPIRAILSETDRALKTCMPHAHVPLDVISSLATSQGQGLYDILFMYQNQNRGNLLRYRKFSIPEYATRYQPVYCNLTVNLVPEQEGLAIEMMFNQTNYPKEIVASFMSMFLSNINNYLLNPESQN</sequence>
<dbReference type="Gene3D" id="1.10.1200.10">
    <property type="entry name" value="ACP-like"/>
    <property type="match status" value="1"/>
</dbReference>
<dbReference type="InterPro" id="IPR009081">
    <property type="entry name" value="PP-bd_ACP"/>
</dbReference>
<keyword evidence="8" id="KW-1185">Reference proteome</keyword>
<dbReference type="SUPFAM" id="SSF52777">
    <property type="entry name" value="CoA-dependent acyltransferases"/>
    <property type="match status" value="2"/>
</dbReference>
<keyword evidence="4" id="KW-0808">Transferase</keyword>
<evidence type="ECO:0000259" key="5">
    <source>
        <dbReference type="PROSITE" id="PS50075"/>
    </source>
</evidence>
<dbReference type="InterPro" id="IPR001242">
    <property type="entry name" value="Condensation_dom"/>
</dbReference>
<dbReference type="PROSITE" id="PS52004">
    <property type="entry name" value="KS3_2"/>
    <property type="match status" value="1"/>
</dbReference>
<dbReference type="InterPro" id="IPR018201">
    <property type="entry name" value="Ketoacyl_synth_AS"/>
</dbReference>
<dbReference type="Pfam" id="PF00550">
    <property type="entry name" value="PP-binding"/>
    <property type="match status" value="1"/>
</dbReference>
<proteinExistence type="predicted"/>
<evidence type="ECO:0000256" key="4">
    <source>
        <dbReference type="ARBA" id="ARBA00022679"/>
    </source>
</evidence>
<dbReference type="Pfam" id="PF00668">
    <property type="entry name" value="Condensation"/>
    <property type="match status" value="1"/>
</dbReference>
<reference evidence="7 8" key="1">
    <citation type="submission" date="2019-12" db="EMBL/GenBank/DDBJ databases">
        <title>Engineering Photorhabdus to improve their lethality against agricultural pests.</title>
        <authorList>
            <person name="Machado R.A.R."/>
        </authorList>
    </citation>
    <scope>NUCLEOTIDE SEQUENCE [LARGE SCALE GENOMIC DNA]</scope>
    <source>
        <strain evidence="7 8">M-HU2</strain>
    </source>
</reference>
<dbReference type="InterPro" id="IPR050091">
    <property type="entry name" value="PKS_NRPS_Biosynth_Enz"/>
</dbReference>
<dbReference type="InterPro" id="IPR014030">
    <property type="entry name" value="Ketoacyl_synth_N"/>
</dbReference>
<feature type="domain" description="Ketosynthase family 3 (KS3)" evidence="6">
    <location>
        <begin position="3"/>
        <end position="420"/>
    </location>
</feature>
<organism evidence="7 8">
    <name type="scientific">Photorhabdus kayaii</name>
    <dbReference type="NCBI Taxonomy" id="230088"/>
    <lineage>
        <taxon>Bacteria</taxon>
        <taxon>Pseudomonadati</taxon>
        <taxon>Pseudomonadota</taxon>
        <taxon>Gammaproteobacteria</taxon>
        <taxon>Enterobacterales</taxon>
        <taxon>Morganellaceae</taxon>
        <taxon>Photorhabdus</taxon>
    </lineage>
</organism>
<dbReference type="InterPro" id="IPR036736">
    <property type="entry name" value="ACP-like_sf"/>
</dbReference>
<feature type="domain" description="Carrier" evidence="5">
    <location>
        <begin position="472"/>
        <end position="547"/>
    </location>
</feature>
<dbReference type="PROSITE" id="PS00606">
    <property type="entry name" value="KS3_1"/>
    <property type="match status" value="1"/>
</dbReference>
<dbReference type="Pfam" id="PF02801">
    <property type="entry name" value="Ketoacyl-synt_C"/>
    <property type="match status" value="1"/>
</dbReference>
<dbReference type="PANTHER" id="PTHR43775:SF37">
    <property type="entry name" value="SI:DKEY-61P9.11"/>
    <property type="match status" value="1"/>
</dbReference>
<evidence type="ECO:0000256" key="2">
    <source>
        <dbReference type="ARBA" id="ARBA00022450"/>
    </source>
</evidence>
<evidence type="ECO:0000313" key="8">
    <source>
        <dbReference type="Proteomes" id="UP000470051"/>
    </source>
</evidence>
<keyword evidence="2" id="KW-0596">Phosphopantetheine</keyword>
<evidence type="ECO:0000256" key="3">
    <source>
        <dbReference type="ARBA" id="ARBA00022553"/>
    </source>
</evidence>
<dbReference type="SUPFAM" id="SSF47336">
    <property type="entry name" value="ACP-like"/>
    <property type="match status" value="1"/>
</dbReference>
<dbReference type="PANTHER" id="PTHR43775">
    <property type="entry name" value="FATTY ACID SYNTHASE"/>
    <property type="match status" value="1"/>
</dbReference>
<dbReference type="SUPFAM" id="SSF53901">
    <property type="entry name" value="Thiolase-like"/>
    <property type="match status" value="1"/>
</dbReference>
<evidence type="ECO:0000259" key="6">
    <source>
        <dbReference type="PROSITE" id="PS52004"/>
    </source>
</evidence>
<comment type="pathway">
    <text evidence="1">Lipid metabolism; fatty acid biosynthesis.</text>
</comment>
<gene>
    <name evidence="7" type="ORF">GPY42_13145</name>
</gene>
<dbReference type="Proteomes" id="UP000470051">
    <property type="component" value="Unassembled WGS sequence"/>
</dbReference>
<evidence type="ECO:0008006" key="9">
    <source>
        <dbReference type="Google" id="ProtNLM"/>
    </source>
</evidence>
<evidence type="ECO:0000256" key="1">
    <source>
        <dbReference type="ARBA" id="ARBA00005194"/>
    </source>
</evidence>
<dbReference type="SMART" id="SM00825">
    <property type="entry name" value="PKS_KS"/>
    <property type="match status" value="1"/>
</dbReference>
<dbReference type="Gene3D" id="3.40.47.10">
    <property type="match status" value="1"/>
</dbReference>
<accession>A0ABX0AZ02</accession>